<dbReference type="Pfam" id="PF24175">
    <property type="entry name" value="SU10_adaptor"/>
    <property type="match status" value="1"/>
</dbReference>
<name>A0A3M6R014_9BURK</name>
<accession>A0A3M6R014</accession>
<reference evidence="1 2" key="1">
    <citation type="submission" date="2018-10" db="EMBL/GenBank/DDBJ databases">
        <title>Draft genome of Cortibacter populi DSM10536.</title>
        <authorList>
            <person name="Bernier A.-M."/>
            <person name="Bernard K."/>
        </authorList>
    </citation>
    <scope>NUCLEOTIDE SEQUENCE [LARGE SCALE GENOMIC DNA]</scope>
    <source>
        <strain evidence="1 2">DSM 105136</strain>
    </source>
</reference>
<dbReference type="InterPro" id="IPR056209">
    <property type="entry name" value="SU10_adaptor"/>
</dbReference>
<sequence length="225" mass="25992">MTLSELIRRFRTLANDKVEPYFWSDAELTDWFNDAQDQASVRGRLLRDTTTPAVCRIDLLAGQQAYPLHPALYEIISLQIQPAPDHPRRDVRRVAIKAPEWLDQHARDWRAMDCPAIWALQDETTLTLVGKLVDGEVLEIEAYRLPLRRLDQPSDEPEIHQASHVHLIQWVLHQAFSIPDTEVFDPQRSINAEAAFTRYFGPLPDSDMRRITREDVVHQNVSILA</sequence>
<dbReference type="OrthoDB" id="6880023at2"/>
<evidence type="ECO:0000313" key="1">
    <source>
        <dbReference type="EMBL" id="RMX08503.1"/>
    </source>
</evidence>
<keyword evidence="2" id="KW-1185">Reference proteome</keyword>
<protein>
    <submittedName>
        <fullName evidence="1">Uncharacterized protein</fullName>
    </submittedName>
</protein>
<comment type="caution">
    <text evidence="1">The sequence shown here is derived from an EMBL/GenBank/DDBJ whole genome shotgun (WGS) entry which is preliminary data.</text>
</comment>
<dbReference type="AlphaFoldDB" id="A0A3M6R014"/>
<dbReference type="EMBL" id="RDQO01000001">
    <property type="protein sequence ID" value="RMX08503.1"/>
    <property type="molecule type" value="Genomic_DNA"/>
</dbReference>
<dbReference type="RefSeq" id="WP_122226629.1">
    <property type="nucleotide sequence ID" value="NZ_RDQO01000001.1"/>
</dbReference>
<evidence type="ECO:0000313" key="2">
    <source>
        <dbReference type="Proteomes" id="UP000278006"/>
    </source>
</evidence>
<organism evidence="1 2">
    <name type="scientific">Corticibacter populi</name>
    <dbReference type="NCBI Taxonomy" id="1550736"/>
    <lineage>
        <taxon>Bacteria</taxon>
        <taxon>Pseudomonadati</taxon>
        <taxon>Pseudomonadota</taxon>
        <taxon>Betaproteobacteria</taxon>
        <taxon>Burkholderiales</taxon>
        <taxon>Comamonadaceae</taxon>
        <taxon>Corticibacter</taxon>
    </lineage>
</organism>
<gene>
    <name evidence="1" type="ORF">D8I35_05345</name>
</gene>
<proteinExistence type="predicted"/>
<dbReference type="Proteomes" id="UP000278006">
    <property type="component" value="Unassembled WGS sequence"/>
</dbReference>